<dbReference type="Pfam" id="PF02424">
    <property type="entry name" value="ApbE"/>
    <property type="match status" value="1"/>
</dbReference>
<evidence type="ECO:0000256" key="4">
    <source>
        <dbReference type="ARBA" id="ARBA00022679"/>
    </source>
</evidence>
<evidence type="ECO:0000256" key="3">
    <source>
        <dbReference type="ARBA" id="ARBA00022630"/>
    </source>
</evidence>
<name>A0A9D8PRY2_9DELT</name>
<reference evidence="13" key="1">
    <citation type="journal article" date="2021" name="Environ. Microbiol.">
        <title>Genomic characterization of three novel Desulfobacterota classes expand the metabolic and phylogenetic diversity of the phylum.</title>
        <authorList>
            <person name="Murphy C.L."/>
            <person name="Biggerstaff J."/>
            <person name="Eichhorn A."/>
            <person name="Ewing E."/>
            <person name="Shahan R."/>
            <person name="Soriano D."/>
            <person name="Stewart S."/>
            <person name="VanMol K."/>
            <person name="Walker R."/>
            <person name="Walters P."/>
            <person name="Elshahed M.S."/>
            <person name="Youssef N.H."/>
        </authorList>
    </citation>
    <scope>NUCLEOTIDE SEQUENCE</scope>
    <source>
        <strain evidence="13">Zod_Metabat.24</strain>
    </source>
</reference>
<dbReference type="EC" id="2.7.1.180" evidence="1 10"/>
<comment type="caution">
    <text evidence="13">The sequence shown here is derived from an EMBL/GenBank/DDBJ whole genome shotgun (WGS) entry which is preliminary data.</text>
</comment>
<evidence type="ECO:0000256" key="6">
    <source>
        <dbReference type="ARBA" id="ARBA00022827"/>
    </source>
</evidence>
<evidence type="ECO:0000256" key="8">
    <source>
        <dbReference type="ARBA" id="ARBA00031306"/>
    </source>
</evidence>
<accession>A0A9D8PRY2</accession>
<keyword evidence="12" id="KW-0472">Membrane</keyword>
<keyword evidence="5 10" id="KW-0479">Metal-binding</keyword>
<evidence type="ECO:0000256" key="11">
    <source>
        <dbReference type="PIRSR" id="PIRSR006268-2"/>
    </source>
</evidence>
<feature type="binding site" evidence="11">
    <location>
        <position position="301"/>
    </location>
    <ligand>
        <name>Mg(2+)</name>
        <dbReference type="ChEBI" id="CHEBI:18420"/>
    </ligand>
</feature>
<evidence type="ECO:0000256" key="12">
    <source>
        <dbReference type="SAM" id="Phobius"/>
    </source>
</evidence>
<sequence length="358" mass="39264">MKLKSILKYILPFIVVAVLFSVWYFKRRTVTVTDTRLMLGTVVEITVMGEAGERRDILYEAVESAFLKIAEIETIADRHTAKSEISKLNRMAKEGELGPIPVSDEIIEMLDLSRIVSERSDGAFDITVAPIIDLWDFSSDGKGRVPDEDEIRKRLKLVDYRNVAVEKGTKEVSFRKTGTRLDLGGIAKGYAVDEAAEVLRKLGIKSGVVNAGGDIAVIGYKGGGKKGGDPWRIGIQDPRNPKGLIAVLRLNDASVVTSGDYERYFIENGKRYHHIIDPKTGYPSDSSISVTVVAKNTALADALATAIFVLGPERGLRLVKDFAEKTGDGENSVEALIVGPKGKLFKTEGLSKIMEYLD</sequence>
<dbReference type="Gene3D" id="3.10.520.10">
    <property type="entry name" value="ApbE-like domains"/>
    <property type="match status" value="1"/>
</dbReference>
<keyword evidence="6 10" id="KW-0274">FAD</keyword>
<comment type="similarity">
    <text evidence="10">Belongs to the ApbE family.</text>
</comment>
<dbReference type="InterPro" id="IPR003374">
    <property type="entry name" value="ApbE-like_sf"/>
</dbReference>
<keyword evidence="12" id="KW-1133">Transmembrane helix</keyword>
<evidence type="ECO:0000256" key="1">
    <source>
        <dbReference type="ARBA" id="ARBA00011955"/>
    </source>
</evidence>
<evidence type="ECO:0000313" key="14">
    <source>
        <dbReference type="Proteomes" id="UP000809273"/>
    </source>
</evidence>
<evidence type="ECO:0000256" key="2">
    <source>
        <dbReference type="ARBA" id="ARBA00016337"/>
    </source>
</evidence>
<dbReference type="Proteomes" id="UP000809273">
    <property type="component" value="Unassembled WGS sequence"/>
</dbReference>
<proteinExistence type="inferred from homology"/>
<dbReference type="SUPFAM" id="SSF143631">
    <property type="entry name" value="ApbE-like"/>
    <property type="match status" value="1"/>
</dbReference>
<gene>
    <name evidence="13" type="ORF">JW984_14780</name>
</gene>
<dbReference type="PANTHER" id="PTHR30040:SF2">
    <property type="entry name" value="FAD:PROTEIN FMN TRANSFERASE"/>
    <property type="match status" value="1"/>
</dbReference>
<organism evidence="13 14">
    <name type="scientific">Candidatus Zymogenus saltonus</name>
    <dbReference type="NCBI Taxonomy" id="2844893"/>
    <lineage>
        <taxon>Bacteria</taxon>
        <taxon>Deltaproteobacteria</taxon>
        <taxon>Candidatus Zymogenia</taxon>
        <taxon>Candidatus Zymogeniales</taxon>
        <taxon>Candidatus Zymogenaceae</taxon>
        <taxon>Candidatus Zymogenus</taxon>
    </lineage>
</organism>
<reference evidence="13" key="2">
    <citation type="submission" date="2021-01" db="EMBL/GenBank/DDBJ databases">
        <authorList>
            <person name="Hahn C.R."/>
            <person name="Youssef N.H."/>
            <person name="Elshahed M."/>
        </authorList>
    </citation>
    <scope>NUCLEOTIDE SEQUENCE</scope>
    <source>
        <strain evidence="13">Zod_Metabat.24</strain>
    </source>
</reference>
<dbReference type="GO" id="GO:0016740">
    <property type="term" value="F:transferase activity"/>
    <property type="evidence" value="ECO:0007669"/>
    <property type="project" value="UniProtKB-UniRule"/>
</dbReference>
<evidence type="ECO:0000256" key="5">
    <source>
        <dbReference type="ARBA" id="ARBA00022723"/>
    </source>
</evidence>
<keyword evidence="7 10" id="KW-0460">Magnesium</keyword>
<keyword evidence="12" id="KW-0812">Transmembrane</keyword>
<comment type="cofactor">
    <cofactor evidence="11">
        <name>Mg(2+)</name>
        <dbReference type="ChEBI" id="CHEBI:18420"/>
    </cofactor>
    <cofactor evidence="11">
        <name>Mn(2+)</name>
        <dbReference type="ChEBI" id="CHEBI:29035"/>
    </cofactor>
    <text evidence="11">Magnesium. Can also use manganese.</text>
</comment>
<comment type="catalytic activity">
    <reaction evidence="9 10">
        <text>L-threonyl-[protein] + FAD = FMN-L-threonyl-[protein] + AMP + H(+)</text>
        <dbReference type="Rhea" id="RHEA:36847"/>
        <dbReference type="Rhea" id="RHEA-COMP:11060"/>
        <dbReference type="Rhea" id="RHEA-COMP:11061"/>
        <dbReference type="ChEBI" id="CHEBI:15378"/>
        <dbReference type="ChEBI" id="CHEBI:30013"/>
        <dbReference type="ChEBI" id="CHEBI:57692"/>
        <dbReference type="ChEBI" id="CHEBI:74257"/>
        <dbReference type="ChEBI" id="CHEBI:456215"/>
        <dbReference type="EC" id="2.7.1.180"/>
    </reaction>
</comment>
<evidence type="ECO:0000256" key="9">
    <source>
        <dbReference type="ARBA" id="ARBA00048540"/>
    </source>
</evidence>
<feature type="binding site" evidence="11">
    <location>
        <position position="305"/>
    </location>
    <ligand>
        <name>Mg(2+)</name>
        <dbReference type="ChEBI" id="CHEBI:18420"/>
    </ligand>
</feature>
<keyword evidence="3 10" id="KW-0285">Flavoprotein</keyword>
<evidence type="ECO:0000256" key="7">
    <source>
        <dbReference type="ARBA" id="ARBA00022842"/>
    </source>
</evidence>
<feature type="transmembrane region" description="Helical" evidence="12">
    <location>
        <begin position="6"/>
        <end position="25"/>
    </location>
</feature>
<dbReference type="InterPro" id="IPR024932">
    <property type="entry name" value="ApbE"/>
</dbReference>
<evidence type="ECO:0000313" key="13">
    <source>
        <dbReference type="EMBL" id="MBN1574460.1"/>
    </source>
</evidence>
<dbReference type="PIRSF" id="PIRSF006268">
    <property type="entry name" value="ApbE"/>
    <property type="match status" value="1"/>
</dbReference>
<dbReference type="PANTHER" id="PTHR30040">
    <property type="entry name" value="THIAMINE BIOSYNTHESIS LIPOPROTEIN APBE"/>
    <property type="match status" value="1"/>
</dbReference>
<protein>
    <recommendedName>
        <fullName evidence="2 10">FAD:protein FMN transferase</fullName>
        <ecNumber evidence="1 10">2.7.1.180</ecNumber>
    </recommendedName>
    <alternativeName>
        <fullName evidence="8 10">Flavin transferase</fullName>
    </alternativeName>
</protein>
<dbReference type="GO" id="GO:0046872">
    <property type="term" value="F:metal ion binding"/>
    <property type="evidence" value="ECO:0007669"/>
    <property type="project" value="UniProtKB-UniRule"/>
</dbReference>
<dbReference type="EMBL" id="JAFGIX010000080">
    <property type="protein sequence ID" value="MBN1574460.1"/>
    <property type="molecule type" value="Genomic_DNA"/>
</dbReference>
<dbReference type="AlphaFoldDB" id="A0A9D8PRY2"/>
<keyword evidence="4 10" id="KW-0808">Transferase</keyword>
<feature type="binding site" evidence="11">
    <location>
        <position position="185"/>
    </location>
    <ligand>
        <name>Mg(2+)</name>
        <dbReference type="ChEBI" id="CHEBI:18420"/>
    </ligand>
</feature>
<evidence type="ECO:0000256" key="10">
    <source>
        <dbReference type="PIRNR" id="PIRNR006268"/>
    </source>
</evidence>